<feature type="domain" description="HTH cro/C1-type" evidence="1">
    <location>
        <begin position="9"/>
        <end position="64"/>
    </location>
</feature>
<gene>
    <name evidence="2" type="ORF">GH808_02485</name>
</gene>
<proteinExistence type="predicted"/>
<reference evidence="2 3" key="1">
    <citation type="journal article" date="2020" name="mSystems">
        <title>Defining Genomic and Predicted Metabolic Features of the Acetobacterium Genus.</title>
        <authorList>
            <person name="Ross D.E."/>
            <person name="Marshall C.W."/>
            <person name="Gulliver D."/>
            <person name="May H.D."/>
            <person name="Norman R.S."/>
        </authorList>
    </citation>
    <scope>NUCLEOTIDE SEQUENCE [LARGE SCALE GENOMIC DNA]</scope>
    <source>
        <strain evidence="2 3">DSM 8238</strain>
    </source>
</reference>
<name>A0ABR6WSV0_9FIRM</name>
<dbReference type="EMBL" id="WJBC01000002">
    <property type="protein sequence ID" value="MBC3803311.1"/>
    <property type="molecule type" value="Genomic_DNA"/>
</dbReference>
<evidence type="ECO:0000313" key="3">
    <source>
        <dbReference type="Proteomes" id="UP000603234"/>
    </source>
</evidence>
<dbReference type="InterPro" id="IPR001387">
    <property type="entry name" value="Cro/C1-type_HTH"/>
</dbReference>
<sequence>MMSLFAKKIEELIDENGETVQSLAEIGKISRSTLQRVKSGERLPSKAFFRGMCKALRLSAAEEAELKIILEMETIGPRNYYNRKAIIGLIETISELTEHTIPFSKEISLKSGEALKPIPTDGMEIVRGQTKVLRLIENAIDDELFSSATPQIRQVIPYDWDAVYDYIFQQMMGAVKNLTLQDIVSFPRNCSESEADQSLLAFKKLTALSLLNNVDYQSHFYYRSADESQLDGEVFPYYLLTSDRLITLSQNLATAVVYWDVTLYQVYDACFSERLNNSAAFIHGSRDLFEIYALEDALPTKLVMQAIPCFSRYFTDEMIEKQLNRDFPYFDALLATVIPFYDKFRADNKGMVDVFSLKYLRQFMDDGYVYLPEEMVHPFAAGERLNLIKQLHADLISNERKCFAINEDRLFMNSAVEFSNEDPTLRLILHYPQNGETIFKHLAINEVNIIHAFEEFFNSLPTSDYVLTTAETIAGIEAIIRDYDGNES</sequence>
<accession>A0ABR6WSV0</accession>
<evidence type="ECO:0000313" key="2">
    <source>
        <dbReference type="EMBL" id="MBC3803311.1"/>
    </source>
</evidence>
<evidence type="ECO:0000259" key="1">
    <source>
        <dbReference type="PROSITE" id="PS50943"/>
    </source>
</evidence>
<dbReference type="InterPro" id="IPR010982">
    <property type="entry name" value="Lambda_DNA-bd_dom_sf"/>
</dbReference>
<comment type="caution">
    <text evidence="2">The sequence shown here is derived from an EMBL/GenBank/DDBJ whole genome shotgun (WGS) entry which is preliminary data.</text>
</comment>
<dbReference type="PROSITE" id="PS50943">
    <property type="entry name" value="HTH_CROC1"/>
    <property type="match status" value="1"/>
</dbReference>
<dbReference type="SMART" id="SM00530">
    <property type="entry name" value="HTH_XRE"/>
    <property type="match status" value="1"/>
</dbReference>
<dbReference type="Gene3D" id="1.10.260.40">
    <property type="entry name" value="lambda repressor-like DNA-binding domains"/>
    <property type="match status" value="1"/>
</dbReference>
<dbReference type="Proteomes" id="UP000603234">
    <property type="component" value="Unassembled WGS sequence"/>
</dbReference>
<dbReference type="SUPFAM" id="SSF47413">
    <property type="entry name" value="lambda repressor-like DNA-binding domains"/>
    <property type="match status" value="1"/>
</dbReference>
<protein>
    <recommendedName>
        <fullName evidence="1">HTH cro/C1-type domain-containing protein</fullName>
    </recommendedName>
</protein>
<dbReference type="CDD" id="cd00093">
    <property type="entry name" value="HTH_XRE"/>
    <property type="match status" value="1"/>
</dbReference>
<keyword evidence="3" id="KW-1185">Reference proteome</keyword>
<organism evidence="2 3">
    <name type="scientific">Acetobacterium fimetarium</name>
    <dbReference type="NCBI Taxonomy" id="52691"/>
    <lineage>
        <taxon>Bacteria</taxon>
        <taxon>Bacillati</taxon>
        <taxon>Bacillota</taxon>
        <taxon>Clostridia</taxon>
        <taxon>Eubacteriales</taxon>
        <taxon>Eubacteriaceae</taxon>
        <taxon>Acetobacterium</taxon>
    </lineage>
</organism>
<dbReference type="RefSeq" id="WP_186841221.1">
    <property type="nucleotide sequence ID" value="NZ_WJBC01000002.1"/>
</dbReference>